<keyword evidence="1" id="KW-0812">Transmembrane</keyword>
<feature type="transmembrane region" description="Helical" evidence="1">
    <location>
        <begin position="109"/>
        <end position="130"/>
    </location>
</feature>
<feature type="transmembrane region" description="Helical" evidence="1">
    <location>
        <begin position="185"/>
        <end position="204"/>
    </location>
</feature>
<evidence type="ECO:0000313" key="2">
    <source>
        <dbReference type="EMBL" id="WQG85053.1"/>
    </source>
</evidence>
<keyword evidence="3" id="KW-1185">Reference proteome</keyword>
<feature type="transmembrane region" description="Helical" evidence="1">
    <location>
        <begin position="7"/>
        <end position="27"/>
    </location>
</feature>
<gene>
    <name evidence="2" type="ORF">SR900_11330</name>
</gene>
<protein>
    <submittedName>
        <fullName evidence="2">DUF2238 domain-containing protein</fullName>
    </submittedName>
</protein>
<dbReference type="Pfam" id="PF09997">
    <property type="entry name" value="DUF2238"/>
    <property type="match status" value="1"/>
</dbReference>
<dbReference type="InterPro" id="IPR058534">
    <property type="entry name" value="YjdF"/>
</dbReference>
<feature type="transmembrane region" description="Helical" evidence="1">
    <location>
        <begin position="58"/>
        <end position="78"/>
    </location>
</feature>
<dbReference type="EMBL" id="CP140158">
    <property type="protein sequence ID" value="WQG85053.1"/>
    <property type="molecule type" value="Genomic_DNA"/>
</dbReference>
<name>A0ABZ0X3S6_9GAMM</name>
<dbReference type="RefSeq" id="WP_018625327.1">
    <property type="nucleotide sequence ID" value="NZ_CP140158.1"/>
</dbReference>
<accession>A0ABZ0X3S6</accession>
<evidence type="ECO:0000256" key="1">
    <source>
        <dbReference type="SAM" id="Phobius"/>
    </source>
</evidence>
<sequence length="228" mass="26348">MTYNTKFLLTLSGIFLVVFILCAINPVDRSTWLLENVLMFLLVAGLIASYKRFRLSRISYFCIFLFLCFHEIGSHYTYSLVPYNQWTESVFGSPLNDWFGWERNHYDRFLHLAYGLLFAYPIREIFIRIVKVKGFWGYFLPLDLTLSTSAIYELIEWAAAIVFGGDVGAAYLGTQGDVWDAHKDMALAGLGALIAMVTVAFINWRWQRDFAREWNESLTPQTSNPETL</sequence>
<dbReference type="Proteomes" id="UP001324185">
    <property type="component" value="Chromosome"/>
</dbReference>
<feature type="transmembrane region" description="Helical" evidence="1">
    <location>
        <begin position="33"/>
        <end position="51"/>
    </location>
</feature>
<organism evidence="2 3">
    <name type="scientific">Kangiella aquimarina</name>
    <dbReference type="NCBI Taxonomy" id="261965"/>
    <lineage>
        <taxon>Bacteria</taxon>
        <taxon>Pseudomonadati</taxon>
        <taxon>Pseudomonadota</taxon>
        <taxon>Gammaproteobacteria</taxon>
        <taxon>Kangiellales</taxon>
        <taxon>Kangiellaceae</taxon>
        <taxon>Kangiella</taxon>
    </lineage>
</organism>
<keyword evidence="1" id="KW-0472">Membrane</keyword>
<reference evidence="2 3" key="1">
    <citation type="submission" date="2023-11" db="EMBL/GenBank/DDBJ databases">
        <title>MicrobeMod: A computational toolkit for identifying prokaryotic methylation and restriction-modification with nanopore sequencing.</title>
        <authorList>
            <person name="Crits-Christoph A."/>
            <person name="Kang S.C."/>
            <person name="Lee H."/>
            <person name="Ostrov N."/>
        </authorList>
    </citation>
    <scope>NUCLEOTIDE SEQUENCE [LARGE SCALE GENOMIC DNA]</scope>
    <source>
        <strain evidence="2 3">DSMZ 16071</strain>
    </source>
</reference>
<evidence type="ECO:0000313" key="3">
    <source>
        <dbReference type="Proteomes" id="UP001324185"/>
    </source>
</evidence>
<feature type="transmembrane region" description="Helical" evidence="1">
    <location>
        <begin position="151"/>
        <end position="173"/>
    </location>
</feature>
<dbReference type="InterPro" id="IPR014509">
    <property type="entry name" value="YjdF-like"/>
</dbReference>
<keyword evidence="1" id="KW-1133">Transmembrane helix</keyword>
<dbReference type="PIRSF" id="PIRSF020606">
    <property type="entry name" value="UCP020606"/>
    <property type="match status" value="1"/>
</dbReference>
<proteinExistence type="predicted"/>